<dbReference type="STRING" id="1416778.SAMN05443633_105172"/>
<organism evidence="1 2">
    <name type="scientific">Chryseobacterium arachidis</name>
    <dbReference type="NCBI Taxonomy" id="1416778"/>
    <lineage>
        <taxon>Bacteria</taxon>
        <taxon>Pseudomonadati</taxon>
        <taxon>Bacteroidota</taxon>
        <taxon>Flavobacteriia</taxon>
        <taxon>Flavobacteriales</taxon>
        <taxon>Weeksellaceae</taxon>
        <taxon>Chryseobacterium group</taxon>
        <taxon>Chryseobacterium</taxon>
    </lineage>
</organism>
<dbReference type="EMBL" id="FQUT01000005">
    <property type="protein sequence ID" value="SHF62651.1"/>
    <property type="molecule type" value="Genomic_DNA"/>
</dbReference>
<gene>
    <name evidence="1" type="ORF">SAMN05443633_105172</name>
</gene>
<dbReference type="Gene3D" id="2.180.10.10">
    <property type="entry name" value="RHS repeat-associated core"/>
    <property type="match status" value="1"/>
</dbReference>
<accession>A0A1M5D6T0</accession>
<sequence length="1209" mass="136653">MKKTLIITICMLFCSLVYSQIYKGPKNVFPYTPETSSLLKYQETPVSNYTGIPNISIPIYNVKSGSVELPVTLSYHAGGVLVSDIASSVGLGWSINTVAPITRKINGLTDENGVMKHDTDNIENFLNSNIDNQKLRLNMANNPLFNESIADLMSDEFAMSIDGFAGSFFYNPKNKKIVTFPMSDLKVDYYTKVFDPTYYSRLDTINVTTTSGLKYTFGGDGIEVLRGDGSASGSNKYGVNAWKIKKIKGVDNNEINFYYLSNQMVRRELAPRTRNITYFTRSFLTGCNYPNITTPPIPTPSYDITYDMTEALLNKIETTDAIVTFEYSGRLDFNNLKKLDRIIIKNKSGVLISEKKFNYGYFTNTTEATGANDPTEDPTKRLKLLSFQDCDRENKCQTTSFEYYEDNIMRQRLSFSTDHWGYYNGTSYNSGFPNVPVKYLNTFLNTPVWGFTDDVNGALFTIADKNVHSQFTHTNTLKSITYPEGGKNEFIYEPNKASSLIYEPVREHYFLTKKKTLQKNDFFMVSATAQGPNLTYSMIPTEDGGYYKTFVKEIDLTAEKALSLKMTLKSTFRASTFSNSLNNSYLNAEYGIFYYVNGVKTYLSTGGSLSGQNEFTIKYTEINSTAIPLQKIYLEIKHIYWGGLSYDSNLSNYIYSYSQAALSWEEQDPEYKEPVIDAGGIRIKEIKRYDNNGEYKYSSKYLYTKDGNSQLSSGVLFDIPMYTRSTRSGYVRSHTCGQGNDSGNTKLIQDNIELSNRPVITGMRTQGKTIGYSNVEVVRTDNMNNIKGREIFKYYIEPPFQSGDNFLATTENTSARYEFMETRDWRNGELINYTALNNLNDTIKTTKRDFYTVGAPNASINYQQDRNIKMIFSSLVSPIDYISGGTPLRNEYSGASMLEPNVEINDIFPSYIGVNTTVSPGPFPIFVRHNDAFLLKKEETTDYFTDGRKKSRKTEYFYNDSLYPTKLTSTRESFSGENVELNTTFKYAYEKGNQLMINRNMLNIPLENTTTQTINGITKNLEKSETIYPTSLPTTQTGNLVLPLSEQSYDKLNNNASTDVSYDKYDEKGNILQYTTKDGIPVSIVWGYNKTQPIAKIEGISYGDLTVGISIAGIVSASNDDATDPTKEGLLLDALNSFRKESALLGKKITTYTYDPLIGVTSITPPSGIRQTFVYDAANRLKETDIRGKNNSGTYINKKISEHNYNYKH</sequence>
<protein>
    <submittedName>
        <fullName evidence="1">YD repeat-containing protein</fullName>
    </submittedName>
</protein>
<evidence type="ECO:0000313" key="2">
    <source>
        <dbReference type="Proteomes" id="UP000184518"/>
    </source>
</evidence>
<keyword evidence="2" id="KW-1185">Reference proteome</keyword>
<dbReference type="OrthoDB" id="9814627at2"/>
<dbReference type="Proteomes" id="UP000184518">
    <property type="component" value="Unassembled WGS sequence"/>
</dbReference>
<evidence type="ECO:0000313" key="1">
    <source>
        <dbReference type="EMBL" id="SHF62651.1"/>
    </source>
</evidence>
<name>A0A1M5D6T0_9FLAO</name>
<dbReference type="AlphaFoldDB" id="A0A1M5D6T0"/>
<dbReference type="RefSeq" id="WP_143152334.1">
    <property type="nucleotide sequence ID" value="NZ_FQUT01000005.1"/>
</dbReference>
<reference evidence="2" key="1">
    <citation type="submission" date="2016-11" db="EMBL/GenBank/DDBJ databases">
        <authorList>
            <person name="Varghese N."/>
            <person name="Submissions S."/>
        </authorList>
    </citation>
    <scope>NUCLEOTIDE SEQUENCE [LARGE SCALE GENOMIC DNA]</scope>
    <source>
        <strain evidence="2">DSM 27619</strain>
    </source>
</reference>
<proteinExistence type="predicted"/>